<keyword evidence="3 7" id="KW-0997">Cell inner membrane</keyword>
<organism evidence="9 10">
    <name type="scientific">Ciceribacter ferrooxidans</name>
    <dbReference type="NCBI Taxonomy" id="2509717"/>
    <lineage>
        <taxon>Bacteria</taxon>
        <taxon>Pseudomonadati</taxon>
        <taxon>Pseudomonadota</taxon>
        <taxon>Alphaproteobacteria</taxon>
        <taxon>Hyphomicrobiales</taxon>
        <taxon>Rhizobiaceae</taxon>
        <taxon>Ciceribacter</taxon>
    </lineage>
</organism>
<protein>
    <recommendedName>
        <fullName evidence="7">TRAP transporter large permease protein</fullName>
    </recommendedName>
</protein>
<dbReference type="Proteomes" id="UP000291088">
    <property type="component" value="Unassembled WGS sequence"/>
</dbReference>
<feature type="transmembrane region" description="Helical" evidence="7">
    <location>
        <begin position="359"/>
        <end position="382"/>
    </location>
</feature>
<comment type="subunit">
    <text evidence="7">The complex comprises the extracytoplasmic solute receptor protein and the two transmembrane proteins.</text>
</comment>
<evidence type="ECO:0000256" key="4">
    <source>
        <dbReference type="ARBA" id="ARBA00022692"/>
    </source>
</evidence>
<keyword evidence="2" id="KW-1003">Cell membrane</keyword>
<comment type="function">
    <text evidence="7">Part of the tripartite ATP-independent periplasmic (TRAP) transport system.</text>
</comment>
<evidence type="ECO:0000256" key="7">
    <source>
        <dbReference type="RuleBase" id="RU369079"/>
    </source>
</evidence>
<dbReference type="InterPro" id="IPR004681">
    <property type="entry name" value="TRAP_DctM"/>
</dbReference>
<evidence type="ECO:0000256" key="2">
    <source>
        <dbReference type="ARBA" id="ARBA00022475"/>
    </source>
</evidence>
<feature type="transmembrane region" description="Helical" evidence="7">
    <location>
        <begin position="6"/>
        <end position="34"/>
    </location>
</feature>
<dbReference type="OrthoDB" id="9783448at2"/>
<reference evidence="9 10" key="1">
    <citation type="submission" date="2019-01" db="EMBL/GenBank/DDBJ databases">
        <authorList>
            <person name="Deng T."/>
        </authorList>
    </citation>
    <scope>NUCLEOTIDE SEQUENCE [LARGE SCALE GENOMIC DNA]</scope>
    <source>
        <strain evidence="9 10">F8825</strain>
    </source>
</reference>
<feature type="transmembrane region" description="Helical" evidence="7">
    <location>
        <begin position="174"/>
        <end position="197"/>
    </location>
</feature>
<feature type="transmembrane region" description="Helical" evidence="7">
    <location>
        <begin position="218"/>
        <end position="236"/>
    </location>
</feature>
<evidence type="ECO:0000313" key="9">
    <source>
        <dbReference type="EMBL" id="RYC23250.1"/>
    </source>
</evidence>
<evidence type="ECO:0000256" key="5">
    <source>
        <dbReference type="ARBA" id="ARBA00022989"/>
    </source>
</evidence>
<name>A0A4Q2TSV9_9HYPH</name>
<keyword evidence="5 7" id="KW-1133">Transmembrane helix</keyword>
<dbReference type="GO" id="GO:0022857">
    <property type="term" value="F:transmembrane transporter activity"/>
    <property type="evidence" value="ECO:0007669"/>
    <property type="project" value="UniProtKB-UniRule"/>
</dbReference>
<dbReference type="GO" id="GO:0005886">
    <property type="term" value="C:plasma membrane"/>
    <property type="evidence" value="ECO:0007669"/>
    <property type="project" value="UniProtKB-SubCell"/>
</dbReference>
<keyword evidence="6 7" id="KW-0472">Membrane</keyword>
<feature type="transmembrane region" description="Helical" evidence="7">
    <location>
        <begin position="334"/>
        <end position="353"/>
    </location>
</feature>
<feature type="transmembrane region" description="Helical" evidence="7">
    <location>
        <begin position="277"/>
        <end position="299"/>
    </location>
</feature>
<feature type="domain" description="TRAP C4-dicarboxylate transport system permease DctM subunit" evidence="8">
    <location>
        <begin position="8"/>
        <end position="418"/>
    </location>
</feature>
<feature type="transmembrane region" description="Helical" evidence="7">
    <location>
        <begin position="242"/>
        <end position="265"/>
    </location>
</feature>
<feature type="transmembrane region" description="Helical" evidence="7">
    <location>
        <begin position="305"/>
        <end position="327"/>
    </location>
</feature>
<dbReference type="PIRSF" id="PIRSF006066">
    <property type="entry name" value="HI0050"/>
    <property type="match status" value="1"/>
</dbReference>
<evidence type="ECO:0000256" key="6">
    <source>
        <dbReference type="ARBA" id="ARBA00023136"/>
    </source>
</evidence>
<evidence type="ECO:0000259" key="8">
    <source>
        <dbReference type="Pfam" id="PF06808"/>
    </source>
</evidence>
<comment type="subcellular location">
    <subcellularLocation>
        <location evidence="1 7">Cell inner membrane</location>
        <topology evidence="1 7">Multi-pass membrane protein</topology>
    </subcellularLocation>
</comment>
<dbReference type="RefSeq" id="WP_112691311.1">
    <property type="nucleotide sequence ID" value="NZ_SDVB01000106.1"/>
</dbReference>
<evidence type="ECO:0000313" key="10">
    <source>
        <dbReference type="Proteomes" id="UP000291088"/>
    </source>
</evidence>
<evidence type="ECO:0000256" key="3">
    <source>
        <dbReference type="ARBA" id="ARBA00022519"/>
    </source>
</evidence>
<dbReference type="PANTHER" id="PTHR33362">
    <property type="entry name" value="SIALIC ACID TRAP TRANSPORTER PERMEASE PROTEIN SIAT-RELATED"/>
    <property type="match status" value="1"/>
</dbReference>
<evidence type="ECO:0000256" key="1">
    <source>
        <dbReference type="ARBA" id="ARBA00004429"/>
    </source>
</evidence>
<proteinExistence type="inferred from homology"/>
<dbReference type="NCBIfam" id="TIGR00786">
    <property type="entry name" value="dctM"/>
    <property type="match status" value="1"/>
</dbReference>
<comment type="caution">
    <text evidence="9">The sequence shown here is derived from an EMBL/GenBank/DDBJ whole genome shotgun (WGS) entry which is preliminary data.</text>
</comment>
<dbReference type="AlphaFoldDB" id="A0A4Q2TSV9"/>
<gene>
    <name evidence="9" type="ORF">EUU22_03905</name>
</gene>
<feature type="transmembrane region" description="Helical" evidence="7">
    <location>
        <begin position="394"/>
        <end position="415"/>
    </location>
</feature>
<feature type="transmembrane region" description="Helical" evidence="7">
    <location>
        <begin position="135"/>
        <end position="162"/>
    </location>
</feature>
<keyword evidence="7" id="KW-0813">Transport</keyword>
<comment type="similarity">
    <text evidence="7">Belongs to the TRAP transporter large permease family.</text>
</comment>
<dbReference type="PANTHER" id="PTHR33362:SF5">
    <property type="entry name" value="C4-DICARBOXYLATE TRAP TRANSPORTER LARGE PERMEASE PROTEIN DCTM"/>
    <property type="match status" value="1"/>
</dbReference>
<accession>A0A4Q2TSV9</accession>
<keyword evidence="10" id="KW-1185">Reference proteome</keyword>
<feature type="transmembrane region" description="Helical" evidence="7">
    <location>
        <begin position="55"/>
        <end position="74"/>
    </location>
</feature>
<dbReference type="InterPro" id="IPR010656">
    <property type="entry name" value="DctM"/>
</dbReference>
<dbReference type="Pfam" id="PF06808">
    <property type="entry name" value="DctM"/>
    <property type="match status" value="1"/>
</dbReference>
<sequence>MITATISILLGALALSISVAASLGIVAFALTWFFTSAPLDRMVGEVAWQSMSSDTLVAIPFFILLGEILLRAGIAERMYGALVEWLSWLPGGTMHANIGACALFAASSGSSVATAATIGTVSIPEIEKHGYSQRLFLGSLTAGGTLGILIPPSVSLIVYGALTETSIPRLYMASMLPGVVLAGLFMFLIAGICIIRPAAGGRPVRTSWKSRIRAIPDLFPPLFIFALVVITIYVGIATPTEAAAFGVVGAIGLAAMHGRATVAMLTEAIEGTMRTTAMVTAIIMTALLLNFVMTFLGISRQIVDVVVALDLSPTMLMLAIVAFYLVLGCFMEGFSILLVTVPIIVPIVVSLGYDSIWFGVVLTLLLEAALITPPIGMNLYVVQGVRKGGPLSDVIMGSLPFVVIIFLMILILMAFPNLALWLPSIAFDS</sequence>
<keyword evidence="4 7" id="KW-0812">Transmembrane</keyword>
<dbReference type="EMBL" id="SDVB01000106">
    <property type="protein sequence ID" value="RYC23250.1"/>
    <property type="molecule type" value="Genomic_DNA"/>
</dbReference>